<keyword evidence="2 3" id="KW-0418">Kinase</keyword>
<reference evidence="3 4" key="1">
    <citation type="submission" date="2014-03" db="EMBL/GenBank/DDBJ databases">
        <title>Genome of Haematobacter massiliensis CCUG 47968.</title>
        <authorList>
            <person name="Wang D."/>
            <person name="Wang G."/>
        </authorList>
    </citation>
    <scope>NUCLEOTIDE SEQUENCE [LARGE SCALE GENOMIC DNA]</scope>
    <source>
        <strain evidence="3 4">CCUG 47968</strain>
    </source>
</reference>
<dbReference type="PANTHER" id="PTHR10584">
    <property type="entry name" value="SUGAR KINASE"/>
    <property type="match status" value="1"/>
</dbReference>
<proteinExistence type="predicted"/>
<accession>A0A086YBX4</accession>
<dbReference type="GO" id="GO:0016301">
    <property type="term" value="F:kinase activity"/>
    <property type="evidence" value="ECO:0007669"/>
    <property type="project" value="UniProtKB-KW"/>
</dbReference>
<dbReference type="PROSITE" id="PS00583">
    <property type="entry name" value="PFKB_KINASES_1"/>
    <property type="match status" value="1"/>
</dbReference>
<gene>
    <name evidence="3" type="ORF">CN97_04920</name>
</gene>
<keyword evidence="1" id="KW-0808">Transferase</keyword>
<dbReference type="STRING" id="195105.CN97_04920"/>
<evidence type="ECO:0000256" key="1">
    <source>
        <dbReference type="ARBA" id="ARBA00022679"/>
    </source>
</evidence>
<dbReference type="AlphaFoldDB" id="A0A086YBX4"/>
<dbReference type="InterPro" id="IPR002173">
    <property type="entry name" value="Carboh/pur_kinase_PfkB_CS"/>
</dbReference>
<dbReference type="Gene3D" id="3.40.1190.20">
    <property type="match status" value="1"/>
</dbReference>
<dbReference type="EMBL" id="JGYG01000001">
    <property type="protein sequence ID" value="KFI31774.1"/>
    <property type="molecule type" value="Genomic_DNA"/>
</dbReference>
<evidence type="ECO:0000313" key="4">
    <source>
        <dbReference type="Proteomes" id="UP000028826"/>
    </source>
</evidence>
<keyword evidence="4" id="KW-1185">Reference proteome</keyword>
<protein>
    <submittedName>
        <fullName evidence="3">Kinase</fullName>
    </submittedName>
</protein>
<comment type="caution">
    <text evidence="3">The sequence shown here is derived from an EMBL/GenBank/DDBJ whole genome shotgun (WGS) entry which is preliminary data.</text>
</comment>
<dbReference type="RefSeq" id="WP_035705692.1">
    <property type="nucleotide sequence ID" value="NZ_CAMIFG010000024.1"/>
</dbReference>
<organism evidence="3 4">
    <name type="scientific">Haematobacter massiliensis</name>
    <dbReference type="NCBI Taxonomy" id="195105"/>
    <lineage>
        <taxon>Bacteria</taxon>
        <taxon>Pseudomonadati</taxon>
        <taxon>Pseudomonadota</taxon>
        <taxon>Alphaproteobacteria</taxon>
        <taxon>Rhodobacterales</taxon>
        <taxon>Paracoccaceae</taxon>
        <taxon>Haematobacter</taxon>
    </lineage>
</organism>
<dbReference type="SUPFAM" id="SSF53613">
    <property type="entry name" value="Ribokinase-like"/>
    <property type="match status" value="1"/>
</dbReference>
<dbReference type="Pfam" id="PF00294">
    <property type="entry name" value="PfkB"/>
    <property type="match status" value="1"/>
</dbReference>
<dbReference type="PANTHER" id="PTHR10584:SF166">
    <property type="entry name" value="RIBOKINASE"/>
    <property type="match status" value="1"/>
</dbReference>
<evidence type="ECO:0000256" key="2">
    <source>
        <dbReference type="ARBA" id="ARBA00022777"/>
    </source>
</evidence>
<dbReference type="Proteomes" id="UP000028826">
    <property type="component" value="Unassembled WGS sequence"/>
</dbReference>
<dbReference type="eggNOG" id="COG0524">
    <property type="taxonomic scope" value="Bacteria"/>
</dbReference>
<evidence type="ECO:0000313" key="3">
    <source>
        <dbReference type="EMBL" id="KFI31774.1"/>
    </source>
</evidence>
<dbReference type="InterPro" id="IPR011611">
    <property type="entry name" value="PfkB_dom"/>
</dbReference>
<sequence>MTDDTPFILCLGALHWDVIAHATQPLTRGGDVPGRIMRLPGGVAFNVARALVRQGLRASLISATGSGAEGDALIAEARRAGVGVEHILRGSDDAADRYLAIEDENGLVAAVADSRTLEAAGPALLTTTVACLTTPPAALLVESNLPAAMLTALSDLPALAAMDLRLLPAGPGKARRLLPLLGHPGATVYLNRAEAEEILGHPQGDAVDAARALRAAGACRVVVTDGPRPVVSASQEGEYTALPPPVRVARVTGAGDTFVAAHMAAELRGLSAEAALAAALAAAAHHISAPAAATGETP</sequence>
<dbReference type="InterPro" id="IPR029056">
    <property type="entry name" value="Ribokinase-like"/>
</dbReference>
<dbReference type="GO" id="GO:0005829">
    <property type="term" value="C:cytosol"/>
    <property type="evidence" value="ECO:0007669"/>
    <property type="project" value="TreeGrafter"/>
</dbReference>
<dbReference type="OrthoDB" id="7869371at2"/>
<name>A0A086YBX4_9RHOB</name>